<name>A0A9P7QW77_9PEZI</name>
<comment type="caution">
    <text evidence="1">The sequence shown here is derived from an EMBL/GenBank/DDBJ whole genome shotgun (WGS) entry which is preliminary data.</text>
</comment>
<proteinExistence type="predicted"/>
<feature type="non-terminal residue" evidence="1">
    <location>
        <position position="64"/>
    </location>
</feature>
<dbReference type="Proteomes" id="UP000699042">
    <property type="component" value="Unassembled WGS sequence"/>
</dbReference>
<evidence type="ECO:0000313" key="2">
    <source>
        <dbReference type="Proteomes" id="UP000699042"/>
    </source>
</evidence>
<organism evidence="1 2">
    <name type="scientific">Colletotrichum scovillei</name>
    <dbReference type="NCBI Taxonomy" id="1209932"/>
    <lineage>
        <taxon>Eukaryota</taxon>
        <taxon>Fungi</taxon>
        <taxon>Dikarya</taxon>
        <taxon>Ascomycota</taxon>
        <taxon>Pezizomycotina</taxon>
        <taxon>Sordariomycetes</taxon>
        <taxon>Hypocreomycetidae</taxon>
        <taxon>Glomerellales</taxon>
        <taxon>Glomerellaceae</taxon>
        <taxon>Colletotrichum</taxon>
        <taxon>Colletotrichum acutatum species complex</taxon>
    </lineage>
</organism>
<sequence>SSQRLPSPVLLEPPRWYSTDVLSCCSHPVETKSWTVTKVSSSINSADSRMILPHGQWIWFYTPA</sequence>
<protein>
    <submittedName>
        <fullName evidence="1">Uncharacterized protein</fullName>
    </submittedName>
</protein>
<feature type="non-terminal residue" evidence="1">
    <location>
        <position position="1"/>
    </location>
</feature>
<gene>
    <name evidence="1" type="ORF">JMJ77_004061</name>
</gene>
<dbReference type="EMBL" id="JAESDN010000010">
    <property type="protein sequence ID" value="KAG7044599.1"/>
    <property type="molecule type" value="Genomic_DNA"/>
</dbReference>
<keyword evidence="2" id="KW-1185">Reference proteome</keyword>
<reference evidence="1" key="1">
    <citation type="submission" date="2021-05" db="EMBL/GenBank/DDBJ databases">
        <title>Comparative genomics of three Colletotrichum scovillei strains and genetic complementation revealed genes involved fungal growth and virulence on chili pepper.</title>
        <authorList>
            <person name="Hsieh D.-K."/>
            <person name="Chuang S.-C."/>
            <person name="Chen C.-Y."/>
            <person name="Chao Y.-T."/>
            <person name="Lu M.-Y.J."/>
            <person name="Lee M.-H."/>
            <person name="Shih M.-C."/>
        </authorList>
    </citation>
    <scope>NUCLEOTIDE SEQUENCE</scope>
    <source>
        <strain evidence="1">Coll-153</strain>
    </source>
</reference>
<dbReference type="AlphaFoldDB" id="A0A9P7QW77"/>
<evidence type="ECO:0000313" key="1">
    <source>
        <dbReference type="EMBL" id="KAG7044599.1"/>
    </source>
</evidence>
<accession>A0A9P7QW77</accession>